<keyword evidence="2" id="KW-0732">Signal</keyword>
<dbReference type="EMBL" id="JBHLWN010000077">
    <property type="protein sequence ID" value="MFC0214652.1"/>
    <property type="molecule type" value="Genomic_DNA"/>
</dbReference>
<feature type="domain" description="Copper amine oxidase-like N-terminal" evidence="3">
    <location>
        <begin position="39"/>
        <end position="83"/>
    </location>
</feature>
<dbReference type="RefSeq" id="WP_377472052.1">
    <property type="nucleotide sequence ID" value="NZ_JBHLWN010000077.1"/>
</dbReference>
<feature type="signal peptide" evidence="2">
    <location>
        <begin position="1"/>
        <end position="20"/>
    </location>
</feature>
<proteinExistence type="predicted"/>
<evidence type="ECO:0000313" key="5">
    <source>
        <dbReference type="Proteomes" id="UP001589776"/>
    </source>
</evidence>
<protein>
    <submittedName>
        <fullName evidence="4">Stalk domain-containing protein</fullName>
    </submittedName>
</protein>
<gene>
    <name evidence="4" type="ORF">ACFFK0_19795</name>
</gene>
<evidence type="ECO:0000256" key="2">
    <source>
        <dbReference type="SAM" id="SignalP"/>
    </source>
</evidence>
<evidence type="ECO:0000313" key="4">
    <source>
        <dbReference type="EMBL" id="MFC0214652.1"/>
    </source>
</evidence>
<feature type="chain" id="PRO_5046830333" evidence="2">
    <location>
        <begin position="21"/>
        <end position="256"/>
    </location>
</feature>
<evidence type="ECO:0000259" key="3">
    <source>
        <dbReference type="Pfam" id="PF07833"/>
    </source>
</evidence>
<reference evidence="4 5" key="1">
    <citation type="submission" date="2024-09" db="EMBL/GenBank/DDBJ databases">
        <authorList>
            <person name="Sun Q."/>
            <person name="Mori K."/>
        </authorList>
    </citation>
    <scope>NUCLEOTIDE SEQUENCE [LARGE SCALE GENOMIC DNA]</scope>
    <source>
        <strain evidence="4 5">CCM 7759</strain>
    </source>
</reference>
<name>A0ABV6DPU5_9BACL</name>
<keyword evidence="5" id="KW-1185">Reference proteome</keyword>
<feature type="region of interest" description="Disordered" evidence="1">
    <location>
        <begin position="84"/>
        <end position="103"/>
    </location>
</feature>
<sequence length="256" mass="28184">MKKAAAAIVLFAMTFGVAGASSVNGEFEGNPVVKVQSGGKELQVEDVPATIYLGRTVVPIYMLKQLGAEVTWNADAYTVNVTMPTTRSDKPSAPEQVTDKPNAAAQEKIKLRKAYSWLKDTDMAMLTFVQQLQLLTTLEADDSFFALMEEDFKKLQNDYNASMQMAFDLTSKVTAYEDLRSIMDSQTKTMDQIRSAKSFFSIKQTNNAAEIAKGAQISIYNALRMARLNLQHTTELLRQLDLIEPAAGTTTSPANS</sequence>
<dbReference type="InterPro" id="IPR012854">
    <property type="entry name" value="Cu_amine_oxidase-like_N"/>
</dbReference>
<organism evidence="4 5">
    <name type="scientific">Paenibacillus chartarius</name>
    <dbReference type="NCBI Taxonomy" id="747481"/>
    <lineage>
        <taxon>Bacteria</taxon>
        <taxon>Bacillati</taxon>
        <taxon>Bacillota</taxon>
        <taxon>Bacilli</taxon>
        <taxon>Bacillales</taxon>
        <taxon>Paenibacillaceae</taxon>
        <taxon>Paenibacillus</taxon>
    </lineage>
</organism>
<accession>A0ABV6DPU5</accession>
<dbReference type="Pfam" id="PF07833">
    <property type="entry name" value="Cu_amine_oxidN1"/>
    <property type="match status" value="1"/>
</dbReference>
<evidence type="ECO:0000256" key="1">
    <source>
        <dbReference type="SAM" id="MobiDB-lite"/>
    </source>
</evidence>
<dbReference type="Proteomes" id="UP001589776">
    <property type="component" value="Unassembled WGS sequence"/>
</dbReference>
<comment type="caution">
    <text evidence="4">The sequence shown here is derived from an EMBL/GenBank/DDBJ whole genome shotgun (WGS) entry which is preliminary data.</text>
</comment>